<dbReference type="CDD" id="cd05826">
    <property type="entry name" value="Sortase_B"/>
    <property type="match status" value="1"/>
</dbReference>
<evidence type="ECO:0000256" key="2">
    <source>
        <dbReference type="SAM" id="MobiDB-lite"/>
    </source>
</evidence>
<comment type="caution">
    <text evidence="4">The sequence shown here is derived from an EMBL/GenBank/DDBJ whole genome shotgun (WGS) entry which is preliminary data.</text>
</comment>
<dbReference type="Proteomes" id="UP001529256">
    <property type="component" value="Unassembled WGS sequence"/>
</dbReference>
<dbReference type="EMBL" id="JAUDEA010000004">
    <property type="protein sequence ID" value="MDM8270780.1"/>
    <property type="molecule type" value="Genomic_DNA"/>
</dbReference>
<feature type="compositionally biased region" description="Basic and acidic residues" evidence="2">
    <location>
        <begin position="17"/>
        <end position="31"/>
    </location>
</feature>
<keyword evidence="3" id="KW-0812">Transmembrane</keyword>
<dbReference type="InterPro" id="IPR009835">
    <property type="entry name" value="SrtB"/>
</dbReference>
<dbReference type="RefSeq" id="WP_289510879.1">
    <property type="nucleotide sequence ID" value="NZ_JAUDEA010000004.1"/>
</dbReference>
<dbReference type="InterPro" id="IPR023365">
    <property type="entry name" value="Sortase_dom-sf"/>
</dbReference>
<reference evidence="4" key="1">
    <citation type="submission" date="2023-06" db="EMBL/GenBank/DDBJ databases">
        <title>Identification and characterization of horizontal gene transfer across gut microbiota members of farm animals based on homology search.</title>
        <authorList>
            <person name="Schwarzerova J."/>
            <person name="Nykrynova M."/>
            <person name="Jureckova K."/>
            <person name="Cejkova D."/>
            <person name="Rychlik I."/>
        </authorList>
    </citation>
    <scope>NUCLEOTIDE SEQUENCE</scope>
    <source>
        <strain evidence="4">153_Feed</strain>
    </source>
</reference>
<name>A0ABT7V2E9_9ACTN</name>
<dbReference type="InterPro" id="IPR005754">
    <property type="entry name" value="Sortase"/>
</dbReference>
<keyword evidence="3" id="KW-1133">Transmembrane helix</keyword>
<dbReference type="Pfam" id="PF04203">
    <property type="entry name" value="Sortase"/>
    <property type="match status" value="1"/>
</dbReference>
<proteinExistence type="predicted"/>
<reference evidence="4" key="2">
    <citation type="submission" date="2023-06" db="EMBL/GenBank/DDBJ databases">
        <authorList>
            <person name="Zeman M."/>
            <person name="Kubasova T."/>
            <person name="Jahodarova E."/>
            <person name="Nykrynova M."/>
            <person name="Rychlik I."/>
        </authorList>
    </citation>
    <scope>NUCLEOTIDE SEQUENCE</scope>
    <source>
        <strain evidence="4">153_Feed</strain>
    </source>
</reference>
<evidence type="ECO:0000313" key="5">
    <source>
        <dbReference type="Proteomes" id="UP001529256"/>
    </source>
</evidence>
<dbReference type="SUPFAM" id="SSF63817">
    <property type="entry name" value="Sortase"/>
    <property type="match status" value="1"/>
</dbReference>
<sequence>MASHFKQPEGAARPTGRHVDLHTPRGGDESYHAPAGNPHAADTPRSSAAHFIPVVSEPERGGSNRRRRESHFRETDPYDLSGRRSRDPRKRAGRVVSVLLFVIGIALIATAAGMWLYNQWQYSEQDRINEELATFADVSDNGTTPPQVDWASLRAVNDEVVGWLQIPGTAVNFPVYQGPDNDKYLHTSAEGEYSLGGQVFMDYANTAPGMVDAQTIIYGHHLRNGAMFKPISDMANQEMFDSVSTVWYVTEDTTYELEPLLLYETDANDANVRTFTFGSEDELRAYLTGLLDVAVTKRADAAEKVAAATNVLTLCTCNYENGDSGRTLLVCVPKGGTE</sequence>
<evidence type="ECO:0000256" key="1">
    <source>
        <dbReference type="ARBA" id="ARBA00022801"/>
    </source>
</evidence>
<gene>
    <name evidence="4" type="ORF">QUW25_03670</name>
</gene>
<accession>A0ABT7V2E9</accession>
<protein>
    <submittedName>
        <fullName evidence="4">Class B sortase</fullName>
    </submittedName>
</protein>
<keyword evidence="1" id="KW-0378">Hydrolase</keyword>
<feature type="region of interest" description="Disordered" evidence="2">
    <location>
        <begin position="1"/>
        <end position="87"/>
    </location>
</feature>
<evidence type="ECO:0000313" key="4">
    <source>
        <dbReference type="EMBL" id="MDM8270780.1"/>
    </source>
</evidence>
<feature type="transmembrane region" description="Helical" evidence="3">
    <location>
        <begin position="92"/>
        <end position="117"/>
    </location>
</feature>
<keyword evidence="3" id="KW-0472">Membrane</keyword>
<evidence type="ECO:0000256" key="3">
    <source>
        <dbReference type="SAM" id="Phobius"/>
    </source>
</evidence>
<keyword evidence="5" id="KW-1185">Reference proteome</keyword>
<organism evidence="4 5">
    <name type="scientific">Thermophilibacter provencensis</name>
    <dbReference type="NCBI Taxonomy" id="1852386"/>
    <lineage>
        <taxon>Bacteria</taxon>
        <taxon>Bacillati</taxon>
        <taxon>Actinomycetota</taxon>
        <taxon>Coriobacteriia</taxon>
        <taxon>Coriobacteriales</taxon>
        <taxon>Atopobiaceae</taxon>
        <taxon>Thermophilibacter</taxon>
    </lineage>
</organism>
<dbReference type="Gene3D" id="2.40.260.10">
    <property type="entry name" value="Sortase"/>
    <property type="match status" value="1"/>
</dbReference>
<feature type="compositionally biased region" description="Basic and acidic residues" evidence="2">
    <location>
        <begin position="71"/>
        <end position="85"/>
    </location>
</feature>